<dbReference type="PANTHER" id="PTHR43462">
    <property type="entry name" value="ALANYL-TRNA EDITING PROTEIN"/>
    <property type="match status" value="1"/>
</dbReference>
<name>A0A9Q0LL10_ANAIG</name>
<protein>
    <submittedName>
        <fullName evidence="5">Threonyl and alanyl tRNA synthetase second additional domain-containing protein</fullName>
    </submittedName>
</protein>
<dbReference type="InterPro" id="IPR009000">
    <property type="entry name" value="Transl_B-barrel_sf"/>
</dbReference>
<evidence type="ECO:0000256" key="3">
    <source>
        <dbReference type="ARBA" id="ARBA00008429"/>
    </source>
</evidence>
<dbReference type="InterPro" id="IPR012947">
    <property type="entry name" value="tRNA_SAD"/>
</dbReference>
<dbReference type="Pfam" id="PF07973">
    <property type="entry name" value="tRNA_SAD"/>
    <property type="match status" value="1"/>
</dbReference>
<comment type="caution">
    <text evidence="5">The sequence shown here is derived from an EMBL/GenBank/DDBJ whole genome shotgun (WGS) entry which is preliminary data.</text>
</comment>
<dbReference type="PANTHER" id="PTHR43462:SF2">
    <property type="entry name" value="THREONYL AND ALANYL TRNA SYNTHETASE SECOND ADDITIONAL DOMAIN-CONTAINING PROTEIN"/>
    <property type="match status" value="1"/>
</dbReference>
<evidence type="ECO:0000313" key="6">
    <source>
        <dbReference type="Proteomes" id="UP001149090"/>
    </source>
</evidence>
<dbReference type="GO" id="GO:0005737">
    <property type="term" value="C:cytoplasm"/>
    <property type="evidence" value="ECO:0007669"/>
    <property type="project" value="UniProtKB-SubCell"/>
</dbReference>
<dbReference type="OMA" id="MPVEIDF"/>
<dbReference type="PROSITE" id="PS50860">
    <property type="entry name" value="AA_TRNA_LIGASE_II_ALA"/>
    <property type="match status" value="1"/>
</dbReference>
<keyword evidence="6" id="KW-1185">Reference proteome</keyword>
<comment type="cofactor">
    <cofactor evidence="1">
        <name>Zn(2+)</name>
        <dbReference type="ChEBI" id="CHEBI:29105"/>
    </cofactor>
</comment>
<evidence type="ECO:0000259" key="4">
    <source>
        <dbReference type="PROSITE" id="PS50860"/>
    </source>
</evidence>
<sequence length="268" mass="30448">MNESIKAKKLNEVKYLFEPKLFTFETKVVSFKKDEIKKGTQFYRIELEDTIFHAKGGGQPNDIGKITSLEESDPNLQAEFIVQEVIADLQQNSIYHLGTLKNEQLIFKENQKVNLQIDKDRRELNSRLHSAGHLLSSIVTEGLKLPIVGFKGNHYPKQCFVEFEGVIENLQTQRDQIISKIQNAIDEAIANKLVLHRQIVSKDKLPEVCYSVPQTVFFDPVQVVSIGDFKGNICGGTHVEHIGEIGKLVIKKINQKKSVTRISYDIVD</sequence>
<dbReference type="Gene3D" id="3.30.980.10">
    <property type="entry name" value="Threonyl-trna Synthetase, Chain A, domain 2"/>
    <property type="match status" value="1"/>
</dbReference>
<dbReference type="AlphaFoldDB" id="A0A9Q0LL10"/>
<evidence type="ECO:0000313" key="5">
    <source>
        <dbReference type="EMBL" id="KAJ5074329.1"/>
    </source>
</evidence>
<keyword evidence="5" id="KW-0436">Ligase</keyword>
<dbReference type="InterPro" id="IPR051335">
    <property type="entry name" value="Alanyl-tRNA_Editing_Enzymes"/>
</dbReference>
<dbReference type="EMBL" id="JAPDFW010000070">
    <property type="protein sequence ID" value="KAJ5074329.1"/>
    <property type="molecule type" value="Genomic_DNA"/>
</dbReference>
<comment type="subcellular location">
    <subcellularLocation>
        <location evidence="2">Cytoplasm</location>
    </subcellularLocation>
</comment>
<dbReference type="SUPFAM" id="SSF50447">
    <property type="entry name" value="Translation proteins"/>
    <property type="match status" value="1"/>
</dbReference>
<reference evidence="5" key="1">
    <citation type="submission" date="2022-10" db="EMBL/GenBank/DDBJ databases">
        <title>Novel sulphate-reducing endosymbionts in the free-living metamonad Anaeramoeba.</title>
        <authorList>
            <person name="Jerlstrom-Hultqvist J."/>
            <person name="Cepicka I."/>
            <person name="Gallot-Lavallee L."/>
            <person name="Salas-Leiva D."/>
            <person name="Curtis B.A."/>
            <person name="Zahonova K."/>
            <person name="Pipaliya S."/>
            <person name="Dacks J."/>
            <person name="Roger A.J."/>
        </authorList>
    </citation>
    <scope>NUCLEOTIDE SEQUENCE</scope>
    <source>
        <strain evidence="5">BMAN</strain>
    </source>
</reference>
<accession>A0A9Q0LL10</accession>
<evidence type="ECO:0000256" key="2">
    <source>
        <dbReference type="ARBA" id="ARBA00004496"/>
    </source>
</evidence>
<dbReference type="GO" id="GO:0006419">
    <property type="term" value="P:alanyl-tRNA aminoacylation"/>
    <property type="evidence" value="ECO:0007669"/>
    <property type="project" value="InterPro"/>
</dbReference>
<dbReference type="GO" id="GO:0003676">
    <property type="term" value="F:nucleic acid binding"/>
    <property type="evidence" value="ECO:0007669"/>
    <property type="project" value="InterPro"/>
</dbReference>
<evidence type="ECO:0000256" key="1">
    <source>
        <dbReference type="ARBA" id="ARBA00001947"/>
    </source>
</evidence>
<dbReference type="SUPFAM" id="SSF55186">
    <property type="entry name" value="ThrRS/AlaRS common domain"/>
    <property type="match status" value="1"/>
</dbReference>
<comment type="similarity">
    <text evidence="3">Belongs to the class-II aminoacyl-tRNA synthetase family. Alax-L subfamily.</text>
</comment>
<dbReference type="InterPro" id="IPR018163">
    <property type="entry name" value="Thr/Ala-tRNA-synth_IIc_edit"/>
</dbReference>
<proteinExistence type="inferred from homology"/>
<dbReference type="InterPro" id="IPR018165">
    <property type="entry name" value="Ala-tRNA-synth_IIc_core"/>
</dbReference>
<keyword evidence="5" id="KW-0030">Aminoacyl-tRNA synthetase</keyword>
<feature type="domain" description="Alanyl-transfer RNA synthetases family profile" evidence="4">
    <location>
        <begin position="1"/>
        <end position="250"/>
    </location>
</feature>
<dbReference type="GO" id="GO:0005524">
    <property type="term" value="F:ATP binding"/>
    <property type="evidence" value="ECO:0007669"/>
    <property type="project" value="InterPro"/>
</dbReference>
<dbReference type="OrthoDB" id="288942at2759"/>
<dbReference type="Proteomes" id="UP001149090">
    <property type="component" value="Unassembled WGS sequence"/>
</dbReference>
<dbReference type="Gene3D" id="2.40.30.130">
    <property type="match status" value="1"/>
</dbReference>
<dbReference type="GO" id="GO:0004813">
    <property type="term" value="F:alanine-tRNA ligase activity"/>
    <property type="evidence" value="ECO:0007669"/>
    <property type="project" value="InterPro"/>
</dbReference>
<dbReference type="SMART" id="SM00863">
    <property type="entry name" value="tRNA_SAD"/>
    <property type="match status" value="1"/>
</dbReference>
<gene>
    <name evidence="5" type="ORF">M0811_00958</name>
</gene>
<organism evidence="5 6">
    <name type="scientific">Anaeramoeba ignava</name>
    <name type="common">Anaerobic marine amoeba</name>
    <dbReference type="NCBI Taxonomy" id="1746090"/>
    <lineage>
        <taxon>Eukaryota</taxon>
        <taxon>Metamonada</taxon>
        <taxon>Anaeramoebidae</taxon>
        <taxon>Anaeramoeba</taxon>
    </lineage>
</organism>